<dbReference type="Proteomes" id="UP000239724">
    <property type="component" value="Unassembled WGS sequence"/>
</dbReference>
<dbReference type="AlphaFoldDB" id="A0A2S6N9T3"/>
<feature type="transmembrane region" description="Helical" evidence="1">
    <location>
        <begin position="860"/>
        <end position="879"/>
    </location>
</feature>
<dbReference type="GO" id="GO:0042910">
    <property type="term" value="F:xenobiotic transmembrane transporter activity"/>
    <property type="evidence" value="ECO:0007669"/>
    <property type="project" value="TreeGrafter"/>
</dbReference>
<feature type="transmembrane region" description="Helical" evidence="1">
    <location>
        <begin position="886"/>
        <end position="906"/>
    </location>
</feature>
<evidence type="ECO:0000256" key="1">
    <source>
        <dbReference type="SAM" id="Phobius"/>
    </source>
</evidence>
<dbReference type="InterPro" id="IPR001036">
    <property type="entry name" value="Acrflvin-R"/>
</dbReference>
<feature type="transmembrane region" description="Helical" evidence="1">
    <location>
        <begin position="960"/>
        <end position="980"/>
    </location>
</feature>
<evidence type="ECO:0000313" key="3">
    <source>
        <dbReference type="EMBL" id="PPQ31376.1"/>
    </source>
</evidence>
<keyword evidence="4" id="KW-1185">Reference proteome</keyword>
<protein>
    <recommendedName>
        <fullName evidence="5">CusA/CzcA family heavy metal efflux RND transporter</fullName>
    </recommendedName>
</protein>
<keyword evidence="1" id="KW-1133">Transmembrane helix</keyword>
<keyword evidence="1" id="KW-0472">Membrane</keyword>
<feature type="transmembrane region" description="Helical" evidence="1">
    <location>
        <begin position="338"/>
        <end position="354"/>
    </location>
</feature>
<dbReference type="PANTHER" id="PTHR32063">
    <property type="match status" value="1"/>
</dbReference>
<evidence type="ECO:0000256" key="2">
    <source>
        <dbReference type="SAM" id="SignalP"/>
    </source>
</evidence>
<feature type="transmembrane region" description="Helical" evidence="1">
    <location>
        <begin position="912"/>
        <end position="939"/>
    </location>
</feature>
<dbReference type="Gene3D" id="3.30.70.1320">
    <property type="entry name" value="Multidrug efflux transporter AcrB pore domain like"/>
    <property type="match status" value="1"/>
</dbReference>
<sequence>MRPIVAFCLRFPRLILLAALAVTAIGVFAAVNARYDVFPEFGQPTVVIETTVPSLAAEQVEGLVTTPVEEAVNGIPGLATLRSQSTTGLSVVDVVFDGDTDVYRDRQLVAERLAPMAGSLPDGATPVLAPLRSSTGDVLTVGLSSPTLSLMQLTEIARWTMRPALLSVPGVSDVVIFGARPGQLQVQFDPDRMIEAGISLDQLTAAARQASATLGAGLVETPNQQVVIRAYGQTLTPADLADSLVAQRGGRSIRLGDVAQVVRAPPPAFSGALVGPKPGVLVVISAQYGADLLGVTEALDRELAVLAPALKRDGVLLLPDALRPASFVLTALRHLRDSLVIGAALILAVLVLALRNWRTALVSFVAIPLSLLMAIVALDRLGFTLNTMSLGGLAIAIGEVVDDAVVDVENIHRRLRENRGRPDPRPPLRVVLEASLEVRGSIVFATLAVAIVFLPLLSLSGVAGRLFAPLGVAYIAAIGSSLVVALTITPALAWLLLGRAPLHPADPPLVARAKRGYGRLLAAVGRHPGLTLGSVAGLVLVSFASVPFMRTEFLPAFHERQFILHFETAPGTSLEAMLGIGERAARILQRMPEVATVVLHAGHADLSNEHAGTNKAEMDVTLTPAGGAEGAVLQARILAAVRGPPGVRWTANTFLVERIHETLSGQTAPVVITVFGPSLSGLDADAARIAATLQAIPGATGVSVAAPPGRPEVSVVLDRAALLQDGLTAGQVLGALRTSYAGDTVGRVYTGSRSFPIVVVLPPGLRADPAALGAVPLTTGTGGVVRLGALAHIQAEAGRDQILHAGGRRVQVVTVAVPDSEASAFVARARRVLPGIPLAPGDYVSIGGTATASGWARVELMLHSGLALAAIVALLVVALRDSRLVALLLVNVPLALIGGIAAVWIAGLSVSLGAAVGFVTVFGITLRNALMLLSHYRTLVHAERRPWSAETARAGAMDRVSPILITACVTALGLLPIALGRNLPGQEIQGPMAIVILGGLVSSTLLTLLVLPLLAIRFARVGGRKPVAAVRDRADIAACE</sequence>
<dbReference type="Gene3D" id="3.30.70.1440">
    <property type="entry name" value="Multidrug efflux transporter AcrB pore domain"/>
    <property type="match status" value="1"/>
</dbReference>
<dbReference type="Gene3D" id="1.20.1640.10">
    <property type="entry name" value="Multidrug efflux transporter AcrB transmembrane domain"/>
    <property type="match status" value="2"/>
</dbReference>
<feature type="signal peptide" evidence="2">
    <location>
        <begin position="1"/>
        <end position="29"/>
    </location>
</feature>
<dbReference type="SUPFAM" id="SSF82714">
    <property type="entry name" value="Multidrug efflux transporter AcrB TolC docking domain, DN and DC subdomains"/>
    <property type="match status" value="2"/>
</dbReference>
<dbReference type="PANTHER" id="PTHR32063:SF4">
    <property type="entry name" value="SLR6043 PROTEIN"/>
    <property type="match status" value="1"/>
</dbReference>
<dbReference type="Gene3D" id="3.30.2090.10">
    <property type="entry name" value="Multidrug efflux transporter AcrB TolC docking domain, DN and DC subdomains"/>
    <property type="match status" value="2"/>
</dbReference>
<feature type="transmembrane region" description="Helical" evidence="1">
    <location>
        <begin position="992"/>
        <end position="1016"/>
    </location>
</feature>
<dbReference type="Pfam" id="PF00873">
    <property type="entry name" value="ACR_tran"/>
    <property type="match status" value="1"/>
</dbReference>
<dbReference type="RefSeq" id="WP_104520085.1">
    <property type="nucleotide sequence ID" value="NZ_NHRY01000190.1"/>
</dbReference>
<accession>A0A2S6N9T3</accession>
<evidence type="ECO:0000313" key="4">
    <source>
        <dbReference type="Proteomes" id="UP000239724"/>
    </source>
</evidence>
<feature type="chain" id="PRO_5018040214" description="CusA/CzcA family heavy metal efflux RND transporter" evidence="2">
    <location>
        <begin position="30"/>
        <end position="1040"/>
    </location>
</feature>
<name>A0A2S6N9T3_RHOGL</name>
<dbReference type="PRINTS" id="PR00702">
    <property type="entry name" value="ACRIFLAVINRP"/>
</dbReference>
<feature type="transmembrane region" description="Helical" evidence="1">
    <location>
        <begin position="438"/>
        <end position="459"/>
    </location>
</feature>
<reference evidence="3 4" key="1">
    <citation type="journal article" date="2018" name="Arch. Microbiol.">
        <title>New insights into the metabolic potential of the phototrophic purple bacterium Rhodopila globiformis DSM 161(T) from its draft genome sequence and evidence for a vanadium-dependent nitrogenase.</title>
        <authorList>
            <person name="Imhoff J.F."/>
            <person name="Rahn T."/>
            <person name="Kunzel S."/>
            <person name="Neulinger S.C."/>
        </authorList>
    </citation>
    <scope>NUCLEOTIDE SEQUENCE [LARGE SCALE GENOMIC DNA]</scope>
    <source>
        <strain evidence="3 4">DSM 161</strain>
    </source>
</reference>
<dbReference type="EMBL" id="NHRY01000190">
    <property type="protein sequence ID" value="PPQ31376.1"/>
    <property type="molecule type" value="Genomic_DNA"/>
</dbReference>
<dbReference type="Gene3D" id="3.30.70.1430">
    <property type="entry name" value="Multidrug efflux transporter AcrB pore domain"/>
    <property type="match status" value="2"/>
</dbReference>
<dbReference type="GO" id="GO:0005886">
    <property type="term" value="C:plasma membrane"/>
    <property type="evidence" value="ECO:0007669"/>
    <property type="project" value="TreeGrafter"/>
</dbReference>
<keyword evidence="2" id="KW-0732">Signal</keyword>
<feature type="transmembrane region" description="Helical" evidence="1">
    <location>
        <begin position="361"/>
        <end position="378"/>
    </location>
</feature>
<dbReference type="SUPFAM" id="SSF82693">
    <property type="entry name" value="Multidrug efflux transporter AcrB pore domain, PN1, PN2, PC1 and PC2 subdomains"/>
    <property type="match status" value="3"/>
</dbReference>
<dbReference type="OrthoDB" id="9758757at2"/>
<keyword evidence="1" id="KW-0812">Transmembrane</keyword>
<gene>
    <name evidence="3" type="ORF">CCS01_17350</name>
</gene>
<dbReference type="InterPro" id="IPR027463">
    <property type="entry name" value="AcrB_DN_DC_subdom"/>
</dbReference>
<proteinExistence type="predicted"/>
<organism evidence="3 4">
    <name type="scientific">Rhodopila globiformis</name>
    <name type="common">Rhodopseudomonas globiformis</name>
    <dbReference type="NCBI Taxonomy" id="1071"/>
    <lineage>
        <taxon>Bacteria</taxon>
        <taxon>Pseudomonadati</taxon>
        <taxon>Pseudomonadota</taxon>
        <taxon>Alphaproteobacteria</taxon>
        <taxon>Acetobacterales</taxon>
        <taxon>Acetobacteraceae</taxon>
        <taxon>Rhodopila</taxon>
    </lineage>
</organism>
<dbReference type="SUPFAM" id="SSF82866">
    <property type="entry name" value="Multidrug efflux transporter AcrB transmembrane domain"/>
    <property type="match status" value="2"/>
</dbReference>
<evidence type="ECO:0008006" key="5">
    <source>
        <dbReference type="Google" id="ProtNLM"/>
    </source>
</evidence>
<comment type="caution">
    <text evidence="3">The sequence shown here is derived from an EMBL/GenBank/DDBJ whole genome shotgun (WGS) entry which is preliminary data.</text>
</comment>
<feature type="transmembrane region" description="Helical" evidence="1">
    <location>
        <begin position="471"/>
        <end position="497"/>
    </location>
</feature>